<name>A0A7W7WIQ9_9ACTN</name>
<dbReference type="AlphaFoldDB" id="A0A7W7WIQ9"/>
<dbReference type="InterPro" id="IPR038332">
    <property type="entry name" value="PPE_sf"/>
</dbReference>
<feature type="compositionally biased region" description="Gly residues" evidence="2">
    <location>
        <begin position="382"/>
        <end position="422"/>
    </location>
</feature>
<sequence length="461" mass="44386">MSDFTNFNGYSHGDLRRMVNSMDSGGIMSAADPWRRATDTLKQIRTSLTTASGDATASWEGSTSEAFHTKMTKLAASINNAAAYANDAAVTLELMSAAIDEAKRTMPEEPSFWSKAADAVGDTVASAAGSESEDTQTAVTDEKKSQAVAVMNLLASRYRAGTNYLKPPPPPPHGEDFDVIAPDSSGPAALTGLIMGGGVGFAGANGSGGTATKARSTSSVGSVGAQSPKKIQPSGPTDSGIKGGTANPLPKPQSPTPYGPVTGIDGVTGVAPKPGTASPAGPGGPGSGNAGAGAGSGHGQGGTSVIGGGTTGGVPKTATVGGAAGAQGSNAFSSRSGGAAGGRAGAAFGASGMPGTGGGAAGTGGSGAHGGSSSSSARRAGGTAGALGSGGAGRGAFTEGGSGLGRGRGQAGQGSAGQGGGMPSAAQAGKKDKNDKRRPDYLVEDEETWASGRPTNPNVVE</sequence>
<comment type="similarity">
    <text evidence="1">Belongs to the mycobacterial PPE family.</text>
</comment>
<dbReference type="EMBL" id="JACHJR010000001">
    <property type="protein sequence ID" value="MBB4949062.1"/>
    <property type="molecule type" value="Genomic_DNA"/>
</dbReference>
<accession>A0A7W7WIQ9</accession>
<feature type="compositionally biased region" description="Basic and acidic residues" evidence="2">
    <location>
        <begin position="429"/>
        <end position="441"/>
    </location>
</feature>
<dbReference type="InterPro" id="IPR000030">
    <property type="entry name" value="PPE_dom"/>
</dbReference>
<feature type="compositionally biased region" description="Low complexity" evidence="2">
    <location>
        <begin position="313"/>
        <end position="337"/>
    </location>
</feature>
<dbReference type="RefSeq" id="WP_184919140.1">
    <property type="nucleotide sequence ID" value="NZ_JACHJR010000001.1"/>
</dbReference>
<gene>
    <name evidence="4" type="ORF">F4556_004597</name>
</gene>
<feature type="compositionally biased region" description="Gly residues" evidence="2">
    <location>
        <begin position="352"/>
        <end position="370"/>
    </location>
</feature>
<dbReference type="Proteomes" id="UP000573327">
    <property type="component" value="Unassembled WGS sequence"/>
</dbReference>
<feature type="compositionally biased region" description="Gly residues" evidence="2">
    <location>
        <begin position="281"/>
        <end position="312"/>
    </location>
</feature>
<evidence type="ECO:0000313" key="5">
    <source>
        <dbReference type="Proteomes" id="UP000573327"/>
    </source>
</evidence>
<keyword evidence="5" id="KW-1185">Reference proteome</keyword>
<protein>
    <submittedName>
        <fullName evidence="4">Uncharacterized protein YukE</fullName>
    </submittedName>
</protein>
<dbReference type="Pfam" id="PF00823">
    <property type="entry name" value="PPE"/>
    <property type="match status" value="1"/>
</dbReference>
<evidence type="ECO:0000256" key="1">
    <source>
        <dbReference type="ARBA" id="ARBA00010652"/>
    </source>
</evidence>
<feature type="compositionally biased region" description="Low complexity" evidence="2">
    <location>
        <begin position="371"/>
        <end position="381"/>
    </location>
</feature>
<feature type="compositionally biased region" description="Polar residues" evidence="2">
    <location>
        <begin position="213"/>
        <end position="225"/>
    </location>
</feature>
<feature type="region of interest" description="Disordered" evidence="2">
    <location>
        <begin position="205"/>
        <end position="461"/>
    </location>
</feature>
<dbReference type="Gene3D" id="1.20.1260.20">
    <property type="entry name" value="PPE superfamily"/>
    <property type="match status" value="1"/>
</dbReference>
<reference evidence="4 5" key="1">
    <citation type="submission" date="2020-08" db="EMBL/GenBank/DDBJ databases">
        <title>Sequencing the genomes of 1000 actinobacteria strains.</title>
        <authorList>
            <person name="Klenk H.-P."/>
        </authorList>
    </citation>
    <scope>NUCLEOTIDE SEQUENCE [LARGE SCALE GENOMIC DNA]</scope>
    <source>
        <strain evidence="4 5">DSM 44786</strain>
    </source>
</reference>
<dbReference type="SUPFAM" id="SSF140459">
    <property type="entry name" value="PE/PPE dimer-like"/>
    <property type="match status" value="1"/>
</dbReference>
<feature type="compositionally biased region" description="Pro residues" evidence="2">
    <location>
        <begin position="249"/>
        <end position="258"/>
    </location>
</feature>
<organism evidence="4 5">
    <name type="scientific">Kitasatospora gansuensis</name>
    <dbReference type="NCBI Taxonomy" id="258050"/>
    <lineage>
        <taxon>Bacteria</taxon>
        <taxon>Bacillati</taxon>
        <taxon>Actinomycetota</taxon>
        <taxon>Actinomycetes</taxon>
        <taxon>Kitasatosporales</taxon>
        <taxon>Streptomycetaceae</taxon>
        <taxon>Kitasatospora</taxon>
    </lineage>
</organism>
<feature type="compositionally biased region" description="Low complexity" evidence="2">
    <location>
        <begin position="271"/>
        <end position="280"/>
    </location>
</feature>
<comment type="caution">
    <text evidence="4">The sequence shown here is derived from an EMBL/GenBank/DDBJ whole genome shotgun (WGS) entry which is preliminary data.</text>
</comment>
<proteinExistence type="inferred from homology"/>
<evidence type="ECO:0000313" key="4">
    <source>
        <dbReference type="EMBL" id="MBB4949062.1"/>
    </source>
</evidence>
<feature type="domain" description="PPE" evidence="3">
    <location>
        <begin position="17"/>
        <end position="131"/>
    </location>
</feature>
<evidence type="ECO:0000259" key="3">
    <source>
        <dbReference type="Pfam" id="PF00823"/>
    </source>
</evidence>
<evidence type="ECO:0000256" key="2">
    <source>
        <dbReference type="SAM" id="MobiDB-lite"/>
    </source>
</evidence>